<dbReference type="RefSeq" id="WP_267494176.1">
    <property type="nucleotide sequence ID" value="NZ_JAJEWP010000001.1"/>
</dbReference>
<reference evidence="2 3" key="1">
    <citation type="submission" date="2021-10" db="EMBL/GenBank/DDBJ databases">
        <title>Draft genome of Aestuariibacter halophilus JC2043.</title>
        <authorList>
            <person name="Emsley S.A."/>
            <person name="Pfannmuller K.M."/>
            <person name="Ushijima B."/>
            <person name="Saw J.H."/>
            <person name="Videau P."/>
        </authorList>
    </citation>
    <scope>NUCLEOTIDE SEQUENCE [LARGE SCALE GENOMIC DNA]</scope>
    <source>
        <strain evidence="2 3">JC2043</strain>
    </source>
</reference>
<keyword evidence="1" id="KW-0472">Membrane</keyword>
<name>A0ABS8G6M1_9ALTE</name>
<evidence type="ECO:0000313" key="3">
    <source>
        <dbReference type="Proteomes" id="UP001520878"/>
    </source>
</evidence>
<feature type="transmembrane region" description="Helical" evidence="1">
    <location>
        <begin position="207"/>
        <end position="224"/>
    </location>
</feature>
<dbReference type="EMBL" id="JAJEWP010000001">
    <property type="protein sequence ID" value="MCC2616168.1"/>
    <property type="molecule type" value="Genomic_DNA"/>
</dbReference>
<gene>
    <name evidence="2" type="ORF">LJ739_07945</name>
</gene>
<organism evidence="2 3">
    <name type="scientific">Fluctibacter halophilus</name>
    <dbReference type="NCBI Taxonomy" id="226011"/>
    <lineage>
        <taxon>Bacteria</taxon>
        <taxon>Pseudomonadati</taxon>
        <taxon>Pseudomonadota</taxon>
        <taxon>Gammaproteobacteria</taxon>
        <taxon>Alteromonadales</taxon>
        <taxon>Alteromonadaceae</taxon>
        <taxon>Fluctibacter</taxon>
    </lineage>
</organism>
<dbReference type="Pfam" id="PF12412">
    <property type="entry name" value="DUF3667"/>
    <property type="match status" value="1"/>
</dbReference>
<proteinExistence type="predicted"/>
<keyword evidence="1" id="KW-0812">Transmembrane</keyword>
<comment type="caution">
    <text evidence="2">The sequence shown here is derived from an EMBL/GenBank/DDBJ whole genome shotgun (WGS) entry which is preliminary data.</text>
</comment>
<accession>A0ABS8G6M1</accession>
<keyword evidence="1" id="KW-1133">Transmembrane helix</keyword>
<protein>
    <submittedName>
        <fullName evidence="2">DUF3667 domain-containing protein</fullName>
    </submittedName>
</protein>
<feature type="transmembrane region" description="Helical" evidence="1">
    <location>
        <begin position="137"/>
        <end position="158"/>
    </location>
</feature>
<evidence type="ECO:0000256" key="1">
    <source>
        <dbReference type="SAM" id="Phobius"/>
    </source>
</evidence>
<feature type="transmembrane region" description="Helical" evidence="1">
    <location>
        <begin position="112"/>
        <end position="132"/>
    </location>
</feature>
<sequence>MPDNTHCLNCDTILPHGAKFCAGCGQSTTPTERSFSGFVRQSIHEFLDIDGRFAFTLRTLFLKPGLAAYEISQGKRVRYTPALRLYLVASLLFFLIFASFQNIYAANSAVDVYSRAMLVLFPLYALLINCFFWKSFYLANLVFSMHIHSVAYAVLMIIGPLEAMESKSEMFVFIQAIPATYFAWYLLKAFKVMFREPWWKTIIKTMGVYFIYMAAMGVVFDVVLS</sequence>
<evidence type="ECO:0000313" key="2">
    <source>
        <dbReference type="EMBL" id="MCC2616168.1"/>
    </source>
</evidence>
<keyword evidence="3" id="KW-1185">Reference proteome</keyword>
<feature type="transmembrane region" description="Helical" evidence="1">
    <location>
        <begin position="85"/>
        <end position="106"/>
    </location>
</feature>
<feature type="transmembrane region" description="Helical" evidence="1">
    <location>
        <begin position="170"/>
        <end position="187"/>
    </location>
</feature>
<dbReference type="InterPro" id="IPR022134">
    <property type="entry name" value="DUF3667"/>
</dbReference>
<dbReference type="Proteomes" id="UP001520878">
    <property type="component" value="Unassembled WGS sequence"/>
</dbReference>